<reference evidence="5 6" key="1">
    <citation type="journal article" date="2016" name="BMC Genomics">
        <title>Genomic analysis of the nitrate-respiring Sphingopyxis granuli (formerly Sphingomonas macrogoltabida) strain TFA.</title>
        <authorList>
            <person name="Garcia-Romero I."/>
            <person name="Perez-Pulido A.J."/>
            <person name="Gonzalez-Flores Y.E."/>
            <person name="Reyes-Ramirez F."/>
            <person name="Santero E."/>
            <person name="Floriano B."/>
        </authorList>
    </citation>
    <scope>NUCLEOTIDE SEQUENCE [LARGE SCALE GENOMIC DNA]</scope>
    <source>
        <strain evidence="5 6">TFA</strain>
    </source>
</reference>
<proteinExistence type="predicted"/>
<feature type="compositionally biased region" description="Low complexity" evidence="3">
    <location>
        <begin position="1"/>
        <end position="11"/>
    </location>
</feature>
<keyword evidence="6" id="KW-1185">Reference proteome</keyword>
<keyword evidence="1 2" id="KW-0238">DNA-binding</keyword>
<evidence type="ECO:0000256" key="2">
    <source>
        <dbReference type="PROSITE-ProRule" id="PRU00335"/>
    </source>
</evidence>
<gene>
    <name evidence="5" type="ORF">SGRAN_4131</name>
</gene>
<name>A0AA86GZQ3_9SPHN</name>
<evidence type="ECO:0000313" key="5">
    <source>
        <dbReference type="EMBL" id="AMG76458.1"/>
    </source>
</evidence>
<feature type="region of interest" description="Disordered" evidence="3">
    <location>
        <begin position="1"/>
        <end position="24"/>
    </location>
</feature>
<dbReference type="InterPro" id="IPR009057">
    <property type="entry name" value="Homeodomain-like_sf"/>
</dbReference>
<evidence type="ECO:0000256" key="1">
    <source>
        <dbReference type="ARBA" id="ARBA00023125"/>
    </source>
</evidence>
<dbReference type="KEGG" id="sgi:SGRAN_4131"/>
<organism evidence="5 6">
    <name type="scientific">Sphingopyxis granuli</name>
    <dbReference type="NCBI Taxonomy" id="267128"/>
    <lineage>
        <taxon>Bacteria</taxon>
        <taxon>Pseudomonadati</taxon>
        <taxon>Pseudomonadota</taxon>
        <taxon>Alphaproteobacteria</taxon>
        <taxon>Sphingomonadales</taxon>
        <taxon>Sphingomonadaceae</taxon>
        <taxon>Sphingopyxis</taxon>
    </lineage>
</organism>
<dbReference type="InterPro" id="IPR001647">
    <property type="entry name" value="HTH_TetR"/>
</dbReference>
<dbReference type="InterPro" id="IPR036271">
    <property type="entry name" value="Tet_transcr_reg_TetR-rel_C_sf"/>
</dbReference>
<dbReference type="Gene3D" id="1.10.357.10">
    <property type="entry name" value="Tetracycline Repressor, domain 2"/>
    <property type="match status" value="1"/>
</dbReference>
<feature type="domain" description="HTH tetR-type" evidence="4">
    <location>
        <begin position="21"/>
        <end position="81"/>
    </location>
</feature>
<dbReference type="RefSeq" id="WP_067186562.1">
    <property type="nucleotide sequence ID" value="NZ_CP012199.1"/>
</dbReference>
<dbReference type="GO" id="GO:0003700">
    <property type="term" value="F:DNA-binding transcription factor activity"/>
    <property type="evidence" value="ECO:0007669"/>
    <property type="project" value="TreeGrafter"/>
</dbReference>
<evidence type="ECO:0000256" key="3">
    <source>
        <dbReference type="SAM" id="MobiDB-lite"/>
    </source>
</evidence>
<dbReference type="Proteomes" id="UP000058599">
    <property type="component" value="Chromosome"/>
</dbReference>
<protein>
    <recommendedName>
        <fullName evidence="4">HTH tetR-type domain-containing protein</fullName>
    </recommendedName>
</protein>
<sequence>MHGAATTGAASRRGRRPADRGDTERTIRRAALRRFADLGFDAAALRDIAADAGVDPAMIAYRFGSKLGLWKAVVEAVGAGKMDMLRRTAAAKASAAASPLAASMEALVDLYCANETVPRFLLRDAGHDPERAAWVFDHVSRPLLDHFLPLIRRANETGRIATPVPEMFLLSFAYGVAVSVVRREMLAGFAPQLANDNDFRAALYATLIEPRLRHG</sequence>
<dbReference type="EMBL" id="CP012199">
    <property type="protein sequence ID" value="AMG76458.1"/>
    <property type="molecule type" value="Genomic_DNA"/>
</dbReference>
<dbReference type="Pfam" id="PF00440">
    <property type="entry name" value="TetR_N"/>
    <property type="match status" value="1"/>
</dbReference>
<evidence type="ECO:0000313" key="6">
    <source>
        <dbReference type="Proteomes" id="UP000058599"/>
    </source>
</evidence>
<dbReference type="PROSITE" id="PS50977">
    <property type="entry name" value="HTH_TETR_2"/>
    <property type="match status" value="1"/>
</dbReference>
<dbReference type="AlphaFoldDB" id="A0AA86GZQ3"/>
<dbReference type="PANTHER" id="PTHR30055:SF235">
    <property type="entry name" value="TRANSCRIPTIONAL REGULATORY PROTEIN"/>
    <property type="match status" value="1"/>
</dbReference>
<dbReference type="SUPFAM" id="SSF48498">
    <property type="entry name" value="Tetracyclin repressor-like, C-terminal domain"/>
    <property type="match status" value="1"/>
</dbReference>
<evidence type="ECO:0000259" key="4">
    <source>
        <dbReference type="PROSITE" id="PS50977"/>
    </source>
</evidence>
<accession>A0AA86GZQ3</accession>
<dbReference type="GO" id="GO:0000976">
    <property type="term" value="F:transcription cis-regulatory region binding"/>
    <property type="evidence" value="ECO:0007669"/>
    <property type="project" value="TreeGrafter"/>
</dbReference>
<dbReference type="PANTHER" id="PTHR30055">
    <property type="entry name" value="HTH-TYPE TRANSCRIPTIONAL REGULATOR RUTR"/>
    <property type="match status" value="1"/>
</dbReference>
<feature type="DNA-binding region" description="H-T-H motif" evidence="2">
    <location>
        <begin position="44"/>
        <end position="63"/>
    </location>
</feature>
<dbReference type="SUPFAM" id="SSF46689">
    <property type="entry name" value="Homeodomain-like"/>
    <property type="match status" value="1"/>
</dbReference>
<dbReference type="InterPro" id="IPR050109">
    <property type="entry name" value="HTH-type_TetR-like_transc_reg"/>
</dbReference>